<protein>
    <recommendedName>
        <fullName evidence="1">Peptidase M61 catalytic domain-containing protein</fullName>
    </recommendedName>
</protein>
<evidence type="ECO:0000313" key="3">
    <source>
        <dbReference type="Proteomes" id="UP000595095"/>
    </source>
</evidence>
<dbReference type="RefSeq" id="WP_195811740.1">
    <property type="nucleotide sequence ID" value="NZ_CP064795.1"/>
</dbReference>
<dbReference type="EMBL" id="CP064795">
    <property type="protein sequence ID" value="QPG06664.1"/>
    <property type="molecule type" value="Genomic_DNA"/>
</dbReference>
<sequence length="210" mass="24283">MFGFGGWKTVLLHEIFHLWSAESIRYKDGREHWFNEGFTEYYAFKTALQLGLISADEATSIAAFPIGYYSASNGLGKISMRDAGKSNETKFENYFLVYHGGWVVAMILDHEIRLKTNGAKSLDDLMTYMYLNYPRHKKLYSTEDIVLGLEKTTGINFSDFINQYVIGVQTIPVSDYFNLSNAIWSYKFNKHNKSNYKYLYQTLGIKSKEQ</sequence>
<dbReference type="InterPro" id="IPR007963">
    <property type="entry name" value="Peptidase_M61_catalytic"/>
</dbReference>
<dbReference type="Proteomes" id="UP000595095">
    <property type="component" value="Chromosome"/>
</dbReference>
<feature type="domain" description="Peptidase M61 catalytic" evidence="1">
    <location>
        <begin position="10"/>
        <end position="91"/>
    </location>
</feature>
<gene>
    <name evidence="2" type="ORF">IT774_05795</name>
</gene>
<reference evidence="2 3" key="1">
    <citation type="submission" date="2020-11" db="EMBL/GenBank/DDBJ databases">
        <title>Complete genome sequence for Salinimonas sp. strain G2-b.</title>
        <authorList>
            <person name="Park S.-J."/>
        </authorList>
    </citation>
    <scope>NUCLEOTIDE SEQUENCE [LARGE SCALE GENOMIC DNA]</scope>
    <source>
        <strain evidence="2 3">G2-b</strain>
    </source>
</reference>
<accession>A0A7S9HDZ3</accession>
<proteinExistence type="predicted"/>
<dbReference type="AlphaFoldDB" id="A0A7S9HDZ3"/>
<evidence type="ECO:0000313" key="2">
    <source>
        <dbReference type="EMBL" id="QPG06664.1"/>
    </source>
</evidence>
<dbReference type="InterPro" id="IPR027268">
    <property type="entry name" value="Peptidase_M4/M1_CTD_sf"/>
</dbReference>
<evidence type="ECO:0000259" key="1">
    <source>
        <dbReference type="Pfam" id="PF05299"/>
    </source>
</evidence>
<organism evidence="2 3">
    <name type="scientific">Salinimonas marina</name>
    <dbReference type="NCBI Taxonomy" id="2785918"/>
    <lineage>
        <taxon>Bacteria</taxon>
        <taxon>Pseudomonadati</taxon>
        <taxon>Pseudomonadota</taxon>
        <taxon>Gammaproteobacteria</taxon>
        <taxon>Alteromonadales</taxon>
        <taxon>Alteromonadaceae</taxon>
        <taxon>Alteromonas/Salinimonas group</taxon>
        <taxon>Salinimonas</taxon>
    </lineage>
</organism>
<dbReference type="SUPFAM" id="SSF55486">
    <property type="entry name" value="Metalloproteases ('zincins'), catalytic domain"/>
    <property type="match status" value="1"/>
</dbReference>
<dbReference type="Gene3D" id="1.10.390.10">
    <property type="entry name" value="Neutral Protease Domain 2"/>
    <property type="match status" value="1"/>
</dbReference>
<dbReference type="Pfam" id="PF05299">
    <property type="entry name" value="Peptidase_M61"/>
    <property type="match status" value="1"/>
</dbReference>
<name>A0A7S9HDZ3_9ALTE</name>
<dbReference type="KEGG" id="smaa:IT774_05795"/>
<keyword evidence="3" id="KW-1185">Reference proteome</keyword>